<dbReference type="Gramene" id="FCD_00035788-RA">
    <property type="protein sequence ID" value="FCD_00035788-RA:cds"/>
    <property type="gene ID" value="FCD_00035788"/>
</dbReference>
<sequence length="93" mass="10066">MSQLTAPHRRLPCRHHFSSQVPNNIVGNGCRCRTSKHQLLNSNLAWGERDLGLAQLTAPIVPAVPIPTGFPIPLPIPVIKVFIPGLFNVTVGA</sequence>
<organism evidence="1 2">
    <name type="scientific">Ficus carica</name>
    <name type="common">Common fig</name>
    <dbReference type="NCBI Taxonomy" id="3494"/>
    <lineage>
        <taxon>Eukaryota</taxon>
        <taxon>Viridiplantae</taxon>
        <taxon>Streptophyta</taxon>
        <taxon>Embryophyta</taxon>
        <taxon>Tracheophyta</taxon>
        <taxon>Spermatophyta</taxon>
        <taxon>Magnoliopsida</taxon>
        <taxon>eudicotyledons</taxon>
        <taxon>Gunneridae</taxon>
        <taxon>Pentapetalae</taxon>
        <taxon>rosids</taxon>
        <taxon>fabids</taxon>
        <taxon>Rosales</taxon>
        <taxon>Moraceae</taxon>
        <taxon>Ficeae</taxon>
        <taxon>Ficus</taxon>
    </lineage>
</organism>
<name>A0AA87ZZ08_FICCA</name>
<keyword evidence="2" id="KW-1185">Reference proteome</keyword>
<protein>
    <submittedName>
        <fullName evidence="1">Uncharacterized protein</fullName>
    </submittedName>
</protein>
<comment type="caution">
    <text evidence="1">The sequence shown here is derived from an EMBL/GenBank/DDBJ whole genome shotgun (WGS) entry which is preliminary data.</text>
</comment>
<accession>A0AA87ZZ08</accession>
<proteinExistence type="predicted"/>
<evidence type="ECO:0000313" key="1">
    <source>
        <dbReference type="EMBL" id="GMN36118.1"/>
    </source>
</evidence>
<gene>
    <name evidence="1" type="ORF">TIFTF001_042379</name>
</gene>
<evidence type="ECO:0000313" key="2">
    <source>
        <dbReference type="Proteomes" id="UP001187192"/>
    </source>
</evidence>
<reference evidence="1" key="1">
    <citation type="submission" date="2023-07" db="EMBL/GenBank/DDBJ databases">
        <title>draft genome sequence of fig (Ficus carica).</title>
        <authorList>
            <person name="Takahashi T."/>
            <person name="Nishimura K."/>
        </authorList>
    </citation>
    <scope>NUCLEOTIDE SEQUENCE</scope>
</reference>
<dbReference type="Proteomes" id="UP001187192">
    <property type="component" value="Unassembled WGS sequence"/>
</dbReference>
<dbReference type="AlphaFoldDB" id="A0AA87ZZ08"/>
<dbReference type="Gramene" id="FCD_00034584-RA">
    <property type="protein sequence ID" value="FCD_00034584-RA:cds"/>
    <property type="gene ID" value="FCD_00034584"/>
</dbReference>
<dbReference type="EMBL" id="BTGU01002271">
    <property type="protein sequence ID" value="GMN36118.1"/>
    <property type="molecule type" value="Genomic_DNA"/>
</dbReference>